<feature type="domain" description="YutG/PgpA" evidence="3">
    <location>
        <begin position="10"/>
        <end position="148"/>
    </location>
</feature>
<proteinExistence type="predicted"/>
<keyword evidence="1" id="KW-0997">Cell inner membrane</keyword>
<dbReference type="CDD" id="cd06971">
    <property type="entry name" value="PgpA"/>
    <property type="match status" value="1"/>
</dbReference>
<keyword evidence="1 4" id="KW-0378">Hydrolase</keyword>
<dbReference type="EC" id="3.1.3.27" evidence="1"/>
<feature type="transmembrane region" description="Helical" evidence="2">
    <location>
        <begin position="7"/>
        <end position="39"/>
    </location>
</feature>
<dbReference type="Pfam" id="PF04608">
    <property type="entry name" value="PgpA"/>
    <property type="match status" value="1"/>
</dbReference>
<dbReference type="PIRSF" id="PIRSF006162">
    <property type="entry name" value="PgpA"/>
    <property type="match status" value="1"/>
</dbReference>
<dbReference type="InterPro" id="IPR026037">
    <property type="entry name" value="PgpA"/>
</dbReference>
<dbReference type="GO" id="GO:0008962">
    <property type="term" value="F:phosphatidylglycerophosphatase activity"/>
    <property type="evidence" value="ECO:0007669"/>
    <property type="project" value="UniProtKB-EC"/>
</dbReference>
<feature type="transmembrane region" description="Helical" evidence="2">
    <location>
        <begin position="45"/>
        <end position="63"/>
    </location>
</feature>
<comment type="subcellular location">
    <subcellularLocation>
        <location evidence="1">Cell inner membrane</location>
        <topology evidence="1">Multi-pass membrane protein</topology>
    </subcellularLocation>
</comment>
<name>A0ABY4SXW3_9ENTR</name>
<dbReference type="PANTHER" id="PTHR36305:SF1">
    <property type="entry name" value="PHOSPHATIDYLGLYCEROPHOSPHATASE A"/>
    <property type="match status" value="1"/>
</dbReference>
<evidence type="ECO:0000313" key="5">
    <source>
        <dbReference type="Proteomes" id="UP001056622"/>
    </source>
</evidence>
<keyword evidence="1" id="KW-0442">Lipid degradation</keyword>
<gene>
    <name evidence="4" type="ORF">M9408_02780</name>
</gene>
<keyword evidence="5" id="KW-1185">Reference proteome</keyword>
<comment type="cofactor">
    <cofactor evidence="1">
        <name>Mg(2+)</name>
        <dbReference type="ChEBI" id="CHEBI:18420"/>
    </cofactor>
</comment>
<dbReference type="PANTHER" id="PTHR36305">
    <property type="entry name" value="PHOSPHATIDYLGLYCEROPHOSPHATASE A"/>
    <property type="match status" value="1"/>
</dbReference>
<comment type="function">
    <text evidence="1">Lipid phosphatase which dephosphorylates phosphatidylglycerophosphate (PGP) to phosphatidylglycerol (PG).</text>
</comment>
<keyword evidence="1" id="KW-1003">Cell membrane</keyword>
<evidence type="ECO:0000259" key="3">
    <source>
        <dbReference type="Pfam" id="PF04608"/>
    </source>
</evidence>
<keyword evidence="1 2" id="KW-0472">Membrane</keyword>
<sequence>MKSYKIWYLFATGFGLGTIDYMPVGTVASLLAIPIWWMLMYLFPYQFYFLFLITGIGFGVFFCDQATKIIGIHDHKSIVWDEFIGMWTILTIIPTDSWLWIIVAFLLFRILDITKPWPISWCDHTIKGGFGIIIDDILASVISVGIILSLMNLYN</sequence>
<reference evidence="4" key="1">
    <citation type="submission" date="2022-05" db="EMBL/GenBank/DDBJ databases">
        <title>Impact of host demography and evolutionary history on endosymbiont molecular evolution: a test in carpenter ants (Genus Camponotus) and their Blochmannia endosymbionts.</title>
        <authorList>
            <person name="Manthey J.D."/>
            <person name="Giron J.C."/>
            <person name="Hruska J.P."/>
        </authorList>
    </citation>
    <scope>NUCLEOTIDE SEQUENCE</scope>
    <source>
        <strain evidence="4">C-005</strain>
    </source>
</reference>
<evidence type="ECO:0000313" key="4">
    <source>
        <dbReference type="EMBL" id="URJ32914.1"/>
    </source>
</evidence>
<feature type="transmembrane region" description="Helical" evidence="2">
    <location>
        <begin position="128"/>
        <end position="154"/>
    </location>
</feature>
<keyword evidence="1" id="KW-0479">Metal-binding</keyword>
<dbReference type="InterPro" id="IPR036681">
    <property type="entry name" value="PgpA-like_sf"/>
</dbReference>
<dbReference type="SUPFAM" id="SSF101307">
    <property type="entry name" value="YutG-like"/>
    <property type="match status" value="1"/>
</dbReference>
<feature type="transmembrane region" description="Helical" evidence="2">
    <location>
        <begin position="84"/>
        <end position="108"/>
    </location>
</feature>
<keyword evidence="1" id="KW-0443">Lipid metabolism</keyword>
<dbReference type="Proteomes" id="UP001056622">
    <property type="component" value="Chromosome"/>
</dbReference>
<keyword evidence="1" id="KW-1208">Phospholipid metabolism</keyword>
<keyword evidence="1" id="KW-0595">Phospholipid degradation</keyword>
<keyword evidence="1 2" id="KW-0812">Transmembrane</keyword>
<comment type="pathway">
    <text evidence="1">Phospholipid metabolism; phosphatidylglycerol biosynthesis; phosphatidylglycerol from CDP-diacylglycerol: step 2/2.</text>
</comment>
<dbReference type="RefSeq" id="WP_250257109.1">
    <property type="nucleotide sequence ID" value="NZ_CP097763.1"/>
</dbReference>
<accession>A0ABY4SXW3</accession>
<dbReference type="InterPro" id="IPR007686">
    <property type="entry name" value="YutG/PgpA"/>
</dbReference>
<keyword evidence="1" id="KW-0460">Magnesium</keyword>
<evidence type="ECO:0000256" key="1">
    <source>
        <dbReference type="PIRNR" id="PIRNR006162"/>
    </source>
</evidence>
<dbReference type="EMBL" id="CP097763">
    <property type="protein sequence ID" value="URJ32914.1"/>
    <property type="molecule type" value="Genomic_DNA"/>
</dbReference>
<comment type="catalytic activity">
    <reaction evidence="1">
        <text>a 1,2-diacyl-sn-glycero-3-phospho-(1'-sn-glycero-3'-phosphate) + H2O = a 1,2-diacyl-sn-glycero-3-phospho-(1'-sn-glycerol) + phosphate</text>
        <dbReference type="Rhea" id="RHEA:33751"/>
        <dbReference type="ChEBI" id="CHEBI:15377"/>
        <dbReference type="ChEBI" id="CHEBI:43474"/>
        <dbReference type="ChEBI" id="CHEBI:60110"/>
        <dbReference type="ChEBI" id="CHEBI:64716"/>
        <dbReference type="EC" id="3.1.3.27"/>
    </reaction>
</comment>
<protein>
    <recommendedName>
        <fullName evidence="1">Phosphatidylglycerophosphatase A</fullName>
        <ecNumber evidence="1">3.1.3.27</ecNumber>
    </recommendedName>
    <alternativeName>
        <fullName evidence="1">Phosphatidylglycerolphosphate phosphatase A</fullName>
    </alternativeName>
</protein>
<organism evidence="4 5">
    <name type="scientific">Candidatus Blochmannia vicinus</name>
    <name type="common">nom. nud.</name>
    <dbReference type="NCBI Taxonomy" id="251540"/>
    <lineage>
        <taxon>Bacteria</taxon>
        <taxon>Pseudomonadati</taxon>
        <taxon>Pseudomonadota</taxon>
        <taxon>Gammaproteobacteria</taxon>
        <taxon>Enterobacterales</taxon>
        <taxon>Enterobacteriaceae</taxon>
        <taxon>ant endosymbionts</taxon>
        <taxon>Candidatus Blochmanniella</taxon>
    </lineage>
</organism>
<evidence type="ECO:0000256" key="2">
    <source>
        <dbReference type="SAM" id="Phobius"/>
    </source>
</evidence>
<keyword evidence="2" id="KW-1133">Transmembrane helix</keyword>